<feature type="region of interest" description="Disordered" evidence="2">
    <location>
        <begin position="1"/>
        <end position="21"/>
    </location>
</feature>
<accession>A0A4R2KXM4</accession>
<evidence type="ECO:0000256" key="2">
    <source>
        <dbReference type="SAM" id="MobiDB-lite"/>
    </source>
</evidence>
<protein>
    <submittedName>
        <fullName evidence="4">Uncharacterized protein involved in exopolysaccharide biosynthesis</fullName>
    </submittedName>
</protein>
<evidence type="ECO:0000256" key="1">
    <source>
        <dbReference type="SAM" id="Coils"/>
    </source>
</evidence>
<name>A0A4R2KXM4_9GAMM</name>
<dbReference type="InterPro" id="IPR050445">
    <property type="entry name" value="Bact_polysacc_biosynth/exp"/>
</dbReference>
<keyword evidence="1" id="KW-0175">Coiled coil</keyword>
<dbReference type="PANTHER" id="PTHR32309">
    <property type="entry name" value="TYROSINE-PROTEIN KINASE"/>
    <property type="match status" value="1"/>
</dbReference>
<feature type="coiled-coil region" evidence="1">
    <location>
        <begin position="252"/>
        <end position="279"/>
    </location>
</feature>
<feature type="coiled-coil region" evidence="1">
    <location>
        <begin position="310"/>
        <end position="368"/>
    </location>
</feature>
<feature type="compositionally biased region" description="Polar residues" evidence="2">
    <location>
        <begin position="11"/>
        <end position="21"/>
    </location>
</feature>
<dbReference type="EMBL" id="SLWX01000005">
    <property type="protein sequence ID" value="TCO76089.1"/>
    <property type="molecule type" value="Genomic_DNA"/>
</dbReference>
<keyword evidence="3" id="KW-0472">Membrane</keyword>
<gene>
    <name evidence="4" type="ORF">EV688_10549</name>
</gene>
<evidence type="ECO:0000313" key="4">
    <source>
        <dbReference type="EMBL" id="TCO76089.1"/>
    </source>
</evidence>
<keyword evidence="3" id="KW-0812">Transmembrane</keyword>
<keyword evidence="5" id="KW-1185">Reference proteome</keyword>
<feature type="coiled-coil region" evidence="1">
    <location>
        <begin position="172"/>
        <end position="199"/>
    </location>
</feature>
<reference evidence="4 5" key="1">
    <citation type="submission" date="2019-03" db="EMBL/GenBank/DDBJ databases">
        <title>Genomic Encyclopedia of Type Strains, Phase IV (KMG-IV): sequencing the most valuable type-strain genomes for metagenomic binning, comparative biology and taxonomic classification.</title>
        <authorList>
            <person name="Goeker M."/>
        </authorList>
    </citation>
    <scope>NUCLEOTIDE SEQUENCE [LARGE SCALE GENOMIC DNA]</scope>
    <source>
        <strain evidence="4 5">DSM 23344</strain>
    </source>
</reference>
<dbReference type="RefSeq" id="WP_205686517.1">
    <property type="nucleotide sequence ID" value="NZ_QQSW01000003.1"/>
</dbReference>
<sequence length="466" mass="51978">MVFVRDGAHSASLTPDTDTSWHGRSRRRVFARTTLAVLAAGLLFTLLQPTRYESTATVLMSAPTAIDEQLLEADVQGVAIQRRTLTGSEITRRLADVLAEDYGFMLTPLEVRAILDVRPVPETNLLELAAVGSEPEQLPVMLEHWIEVYTGIRAREIEARKAQTLTEVDDELTGLAGRLEAARDALERYRRENDIISMERQENAVLSQLDGLNTALNRAIEEEVRSKSYLDTLRASLAAGEQVVPENERSDVSAMSQSLAELRARLEELRARYTDDYIRKAPQLREIPQQIAKLEADLANAYSQGSQAELANAERAWRAARESVANLENRLSQHKSAVAEFNTIYAKHQALVEDLARLEELNRETQARQVQISVSQVEKYPQVSVIDWPAPEAERTGPPYALLLGGSALASILAGIFGVWLYSYLHPRPVASQVVTLSGVTLYPGDSERALEQDARQPERLTRDRM</sequence>
<evidence type="ECO:0000256" key="3">
    <source>
        <dbReference type="SAM" id="Phobius"/>
    </source>
</evidence>
<dbReference type="PANTHER" id="PTHR32309:SF31">
    <property type="entry name" value="CAPSULAR EXOPOLYSACCHARIDE FAMILY"/>
    <property type="match status" value="1"/>
</dbReference>
<evidence type="ECO:0000313" key="5">
    <source>
        <dbReference type="Proteomes" id="UP000294980"/>
    </source>
</evidence>
<dbReference type="AlphaFoldDB" id="A0A4R2KXM4"/>
<dbReference type="Proteomes" id="UP000294980">
    <property type="component" value="Unassembled WGS sequence"/>
</dbReference>
<organism evidence="4 5">
    <name type="scientific">Chromatocurvus halotolerans</name>
    <dbReference type="NCBI Taxonomy" id="1132028"/>
    <lineage>
        <taxon>Bacteria</taxon>
        <taxon>Pseudomonadati</taxon>
        <taxon>Pseudomonadota</taxon>
        <taxon>Gammaproteobacteria</taxon>
        <taxon>Cellvibrionales</taxon>
        <taxon>Halieaceae</taxon>
        <taxon>Chromatocurvus</taxon>
    </lineage>
</organism>
<keyword evidence="3" id="KW-1133">Transmembrane helix</keyword>
<feature type="transmembrane region" description="Helical" evidence="3">
    <location>
        <begin position="400"/>
        <end position="422"/>
    </location>
</feature>
<proteinExistence type="predicted"/>
<comment type="caution">
    <text evidence="4">The sequence shown here is derived from an EMBL/GenBank/DDBJ whole genome shotgun (WGS) entry which is preliminary data.</text>
</comment>